<evidence type="ECO:0008006" key="5">
    <source>
        <dbReference type="Google" id="ProtNLM"/>
    </source>
</evidence>
<dbReference type="InterPro" id="IPR001695">
    <property type="entry name" value="Lysyl_oxidase"/>
</dbReference>
<keyword evidence="2" id="KW-0732">Signal</keyword>
<dbReference type="Pfam" id="PF01186">
    <property type="entry name" value="Lysyl_oxidase"/>
    <property type="match status" value="1"/>
</dbReference>
<evidence type="ECO:0000313" key="4">
    <source>
        <dbReference type="Proteomes" id="UP000624709"/>
    </source>
</evidence>
<reference evidence="3 4" key="1">
    <citation type="submission" date="2021-01" db="EMBL/GenBank/DDBJ databases">
        <title>Whole genome shotgun sequence of Actinoplanes palleronii NBRC 14916.</title>
        <authorList>
            <person name="Komaki H."/>
            <person name="Tamura T."/>
        </authorList>
    </citation>
    <scope>NUCLEOTIDE SEQUENCE [LARGE SCALE GENOMIC DNA]</scope>
    <source>
        <strain evidence="3 4">NBRC 14916</strain>
    </source>
</reference>
<dbReference type="Proteomes" id="UP000624709">
    <property type="component" value="Unassembled WGS sequence"/>
</dbReference>
<evidence type="ECO:0000256" key="1">
    <source>
        <dbReference type="SAM" id="MobiDB-lite"/>
    </source>
</evidence>
<gene>
    <name evidence="3" type="ORF">Apa02nite_003640</name>
</gene>
<organism evidence="3 4">
    <name type="scientific">Actinoplanes palleronii</name>
    <dbReference type="NCBI Taxonomy" id="113570"/>
    <lineage>
        <taxon>Bacteria</taxon>
        <taxon>Bacillati</taxon>
        <taxon>Actinomycetota</taxon>
        <taxon>Actinomycetes</taxon>
        <taxon>Micromonosporales</taxon>
        <taxon>Micromonosporaceae</taxon>
        <taxon>Actinoplanes</taxon>
    </lineage>
</organism>
<feature type="chain" id="PRO_5045363531" description="Lysyl oxidase" evidence="2">
    <location>
        <begin position="28"/>
        <end position="523"/>
    </location>
</feature>
<proteinExistence type="predicted"/>
<feature type="region of interest" description="Disordered" evidence="1">
    <location>
        <begin position="244"/>
        <end position="264"/>
    </location>
</feature>
<keyword evidence="4" id="KW-1185">Reference proteome</keyword>
<comment type="caution">
    <text evidence="3">The sequence shown here is derived from an EMBL/GenBank/DDBJ whole genome shotgun (WGS) entry which is preliminary data.</text>
</comment>
<name>A0ABQ4B197_9ACTN</name>
<accession>A0ABQ4B197</accession>
<dbReference type="RefSeq" id="WP_203823526.1">
    <property type="nucleotide sequence ID" value="NZ_BAAATY010000005.1"/>
</dbReference>
<feature type="signal peptide" evidence="2">
    <location>
        <begin position="1"/>
        <end position="27"/>
    </location>
</feature>
<protein>
    <recommendedName>
        <fullName evidence="5">Lysyl oxidase</fullName>
    </recommendedName>
</protein>
<sequence>MTGKRRAVVAGATTLVLLGSGIGVAQAAPAPGAISLVAATKSVIAERYVGDEGSGIYLDLGVNVIAGKSPLEIRTTRTSYQSKIVARQIVTKNGKKTAVKLPAGSVSDFSGLRNFTTITIKNTAGKVVKKYQTDFCPNTYDSVRTRRDAPAQTPYPRYCAGRTSEGGNPFLLGAVWGIQAGWNAGINPMPTSGKAFDLAAGKYQVSVALNPAYRKFFKVPAKSATASVAVTVVNVTPEQKAASAAAVAPKTTPGGHNHGEGDESAQISDYLPQFRAPASRPAAAKVAPKTGPRPDLRSLPAWGISLEKGRNETTGQVNGRWYVNFGATVWNAGSSPLLVDGFRRTGSELMDAYQYVFDAKGKQVGSFAAGTMEWDKREGHKHWHFTDFARYDLLKADKKLAVRSGKEAFCLANTDAVDYTLKSAKWRPENTDLSTACGGNTAVAVREVLDIGNGDTYSQDRPGQSFDVTGLANGTYYIRVKANPVGKLSELSTKNNISYRKIVLGGTKTARTLSVPAVYGIKG</sequence>
<dbReference type="EMBL" id="BOMS01000008">
    <property type="protein sequence ID" value="GIE64256.1"/>
    <property type="molecule type" value="Genomic_DNA"/>
</dbReference>
<evidence type="ECO:0000313" key="3">
    <source>
        <dbReference type="EMBL" id="GIE64256.1"/>
    </source>
</evidence>
<evidence type="ECO:0000256" key="2">
    <source>
        <dbReference type="SAM" id="SignalP"/>
    </source>
</evidence>